<protein>
    <submittedName>
        <fullName evidence="1">Uncharacterized protein</fullName>
    </submittedName>
</protein>
<evidence type="ECO:0000313" key="1">
    <source>
        <dbReference type="EMBL" id="SLN48101.1"/>
    </source>
</evidence>
<dbReference type="EMBL" id="FWFQ01000017">
    <property type="protein sequence ID" value="SLN48101.1"/>
    <property type="molecule type" value="Genomic_DNA"/>
</dbReference>
<dbReference type="RefSeq" id="WP_139838633.1">
    <property type="nucleotide sequence ID" value="NZ_FWFQ01000017.1"/>
</dbReference>
<name>A0A1Y5SYM9_9RHOB</name>
<accession>A0A1Y5SYM9</accession>
<evidence type="ECO:0000313" key="2">
    <source>
        <dbReference type="Proteomes" id="UP000193409"/>
    </source>
</evidence>
<reference evidence="1 2" key="1">
    <citation type="submission" date="2017-03" db="EMBL/GenBank/DDBJ databases">
        <authorList>
            <person name="Afonso C.L."/>
            <person name="Miller P.J."/>
            <person name="Scott M.A."/>
            <person name="Spackman E."/>
            <person name="Goraichik I."/>
            <person name="Dimitrov K.M."/>
            <person name="Suarez D.L."/>
            <person name="Swayne D.E."/>
        </authorList>
    </citation>
    <scope>NUCLEOTIDE SEQUENCE [LARGE SCALE GENOMIC DNA]</scope>
    <source>
        <strain evidence="1 2">CECT 7680</strain>
    </source>
</reference>
<dbReference type="Proteomes" id="UP000193409">
    <property type="component" value="Unassembled WGS sequence"/>
</dbReference>
<sequence length="160" mass="18175">MAKRRAYRGGNDDRQMSFDDYFVVPTPADVRPGSIAGFDHELRQALSQSLKEQPLSRYEVAAKMSEMLGDDISKNMLDAYTAESRETHQISVVRLVAMILATRDYDLLALVAEKVGCRLLVGEEAVAAEVGFIDQEIEELRARRAELKRLHPVRLRRRRA</sequence>
<dbReference type="AlphaFoldDB" id="A0A1Y5SYM9"/>
<dbReference type="OrthoDB" id="8450901at2"/>
<proteinExistence type="predicted"/>
<keyword evidence="2" id="KW-1185">Reference proteome</keyword>
<organism evidence="1 2">
    <name type="scientific">Pseudoruegeria aquimaris</name>
    <dbReference type="NCBI Taxonomy" id="393663"/>
    <lineage>
        <taxon>Bacteria</taxon>
        <taxon>Pseudomonadati</taxon>
        <taxon>Pseudomonadota</taxon>
        <taxon>Alphaproteobacteria</taxon>
        <taxon>Rhodobacterales</taxon>
        <taxon>Roseobacteraceae</taxon>
        <taxon>Pseudoruegeria</taxon>
    </lineage>
</organism>
<gene>
    <name evidence="1" type="ORF">PSA7680_02475</name>
</gene>